<sequence length="160" mass="17825">MHTDLWDFAVGLYARPGVETACLELQALGADVCLLLCGAWLEQRCVALSDERVEGLRQLARPWQTDVVRPLRALRQQWRADALKDAQLAALRERLKALELDAERLQLQRLQDMCSGWPNGAEAPSESWLARLAPAASRDHDALRVLRVATGTTQEAEDGV</sequence>
<name>A0A177SVE6_PSEPU</name>
<dbReference type="RefSeq" id="WP_064301087.1">
    <property type="nucleotide sequence ID" value="NZ_LUCV01000003.1"/>
</dbReference>
<reference evidence="1 2" key="1">
    <citation type="submission" date="2016-03" db="EMBL/GenBank/DDBJ databases">
        <title>Draft Genome Assembly of Pseudomonas putida strain CBF10-2.</title>
        <authorList>
            <person name="Iyer R.S."/>
            <person name="Damania A."/>
        </authorList>
    </citation>
    <scope>NUCLEOTIDE SEQUENCE [LARGE SCALE GENOMIC DNA]</scope>
    <source>
        <strain evidence="1 2">CBF10-2</strain>
    </source>
</reference>
<dbReference type="InterPro" id="IPR012659">
    <property type="entry name" value="CHP02444"/>
</dbReference>
<evidence type="ECO:0000313" key="1">
    <source>
        <dbReference type="EMBL" id="OAI94938.1"/>
    </source>
</evidence>
<dbReference type="EMBL" id="LUCV01000003">
    <property type="protein sequence ID" value="OAI94938.1"/>
    <property type="molecule type" value="Genomic_DNA"/>
</dbReference>
<accession>A0A177SVE6</accession>
<evidence type="ECO:0000313" key="2">
    <source>
        <dbReference type="Proteomes" id="UP000077752"/>
    </source>
</evidence>
<dbReference type="Pfam" id="PF09523">
    <property type="entry name" value="DUF2390"/>
    <property type="match status" value="1"/>
</dbReference>
<dbReference type="AlphaFoldDB" id="A0A177SVE6"/>
<protein>
    <submittedName>
        <fullName evidence="1">TIGR02444 family protein</fullName>
    </submittedName>
</protein>
<gene>
    <name evidence="1" type="ORF">AYO28_05360</name>
</gene>
<comment type="caution">
    <text evidence="1">The sequence shown here is derived from an EMBL/GenBank/DDBJ whole genome shotgun (WGS) entry which is preliminary data.</text>
</comment>
<dbReference type="NCBIfam" id="TIGR02444">
    <property type="entry name" value="TIGR02444 family protein"/>
    <property type="match status" value="1"/>
</dbReference>
<organism evidence="1 2">
    <name type="scientific">Pseudomonas putida</name>
    <name type="common">Arthrobacter siderocapsulatus</name>
    <dbReference type="NCBI Taxonomy" id="303"/>
    <lineage>
        <taxon>Bacteria</taxon>
        <taxon>Pseudomonadati</taxon>
        <taxon>Pseudomonadota</taxon>
        <taxon>Gammaproteobacteria</taxon>
        <taxon>Pseudomonadales</taxon>
        <taxon>Pseudomonadaceae</taxon>
        <taxon>Pseudomonas</taxon>
    </lineage>
</organism>
<dbReference type="Proteomes" id="UP000077752">
    <property type="component" value="Unassembled WGS sequence"/>
</dbReference>
<proteinExistence type="predicted"/>